<dbReference type="AlphaFoldDB" id="A0A1I7TFC2"/>
<keyword evidence="2" id="KW-1185">Reference proteome</keyword>
<organism evidence="2 3">
    <name type="scientific">Caenorhabditis tropicalis</name>
    <dbReference type="NCBI Taxonomy" id="1561998"/>
    <lineage>
        <taxon>Eukaryota</taxon>
        <taxon>Metazoa</taxon>
        <taxon>Ecdysozoa</taxon>
        <taxon>Nematoda</taxon>
        <taxon>Chromadorea</taxon>
        <taxon>Rhabditida</taxon>
        <taxon>Rhabditina</taxon>
        <taxon>Rhabditomorpha</taxon>
        <taxon>Rhabditoidea</taxon>
        <taxon>Rhabditidae</taxon>
        <taxon>Peloderinae</taxon>
        <taxon>Caenorhabditis</taxon>
    </lineage>
</organism>
<dbReference type="WBParaSite" id="Csp11.Scaffold60.g392.t1">
    <property type="protein sequence ID" value="Csp11.Scaffold60.g392.t1"/>
    <property type="gene ID" value="Csp11.Scaffold60.g392"/>
</dbReference>
<accession>A0A1I7TFC2</accession>
<dbReference type="Proteomes" id="UP000095282">
    <property type="component" value="Unplaced"/>
</dbReference>
<feature type="compositionally biased region" description="Basic and acidic residues" evidence="1">
    <location>
        <begin position="40"/>
        <end position="50"/>
    </location>
</feature>
<protein>
    <submittedName>
        <fullName evidence="3">Uncharacterized protein</fullName>
    </submittedName>
</protein>
<name>A0A1I7TFC2_9PELO</name>
<proteinExistence type="predicted"/>
<evidence type="ECO:0000313" key="2">
    <source>
        <dbReference type="Proteomes" id="UP000095282"/>
    </source>
</evidence>
<evidence type="ECO:0000256" key="1">
    <source>
        <dbReference type="SAM" id="MobiDB-lite"/>
    </source>
</evidence>
<feature type="region of interest" description="Disordered" evidence="1">
    <location>
        <begin position="25"/>
        <end position="50"/>
    </location>
</feature>
<evidence type="ECO:0000313" key="3">
    <source>
        <dbReference type="WBParaSite" id="Csp11.Scaffold60.g392.t1"/>
    </source>
</evidence>
<reference evidence="3" key="1">
    <citation type="submission" date="2016-11" db="UniProtKB">
        <authorList>
            <consortium name="WormBaseParasite"/>
        </authorList>
    </citation>
    <scope>IDENTIFICATION</scope>
</reference>
<sequence length="134" mass="15196">MDTSLLVDGWLGGRWVLAGGRRPPLVPESTHRRSNHTHKQHDDRARTREKGPRRVVIHSLRITRPNVPGICRALFACVFRLFVSLSARLLVFPQSIFLDSNHTLFPAVLSRLLSPSRYSLASPSQSSFFSKQRP</sequence>